<dbReference type="EC" id="1.1.1.193" evidence="10"/>
<dbReference type="InterPro" id="IPR050765">
    <property type="entry name" value="Riboflavin_Biosynth_HTPR"/>
</dbReference>
<feature type="binding site" evidence="12">
    <location>
        <position position="210"/>
    </location>
    <ligand>
        <name>substrate</name>
    </ligand>
</feature>
<feature type="binding site" evidence="12">
    <location>
        <position position="233"/>
    </location>
    <ligand>
        <name>substrate</name>
    </ligand>
</feature>
<feature type="binding site" evidence="12">
    <location>
        <position position="180"/>
    </location>
    <ligand>
        <name>NADP(+)</name>
        <dbReference type="ChEBI" id="CHEBI:58349"/>
    </ligand>
</feature>
<reference evidence="15 16" key="1">
    <citation type="journal article" date="2015" name="Antonie Van Leeuwenhoek">
        <title>Bosea vaviloviae sp. nov., a new species of slow-growing rhizobia isolated from nodules of the relict species Vavilovia formosa (Stev.) Fed.</title>
        <authorList>
            <person name="Safronova V.I."/>
            <person name="Kuznetsova I.G."/>
            <person name="Sazanova A.L."/>
            <person name="Kimeklis A.K."/>
            <person name="Belimov A.A."/>
            <person name="Andronov E.E."/>
            <person name="Pinaev A.G."/>
            <person name="Chizhevskaya E.P."/>
            <person name="Pukhaev A.R."/>
            <person name="Popov K.P."/>
            <person name="Willems A."/>
            <person name="Tikhonovich I.A."/>
        </authorList>
    </citation>
    <scope>NUCLEOTIDE SEQUENCE [LARGE SCALE GENOMIC DNA]</scope>
    <source>
        <strain evidence="15 16">Vaf18</strain>
    </source>
</reference>
<dbReference type="Pfam" id="PF01872">
    <property type="entry name" value="RibD_C"/>
    <property type="match status" value="1"/>
</dbReference>
<dbReference type="KEGG" id="bvv:BHK69_16915"/>
<evidence type="ECO:0000256" key="9">
    <source>
        <dbReference type="ARBA" id="ARBA00023268"/>
    </source>
</evidence>
<feature type="binding site" evidence="13">
    <location>
        <position position="110"/>
    </location>
    <ligand>
        <name>Zn(2+)</name>
        <dbReference type="ChEBI" id="CHEBI:29105"/>
        <note>catalytic</note>
    </ligand>
</feature>
<evidence type="ECO:0000256" key="10">
    <source>
        <dbReference type="PIRNR" id="PIRNR006769"/>
    </source>
</evidence>
<keyword evidence="7 10" id="KW-0521">NADP</keyword>
<evidence type="ECO:0000256" key="11">
    <source>
        <dbReference type="PIRSR" id="PIRSR006769-1"/>
    </source>
</evidence>
<dbReference type="STRING" id="1526658.BHK69_16915"/>
<evidence type="ECO:0000313" key="16">
    <source>
        <dbReference type="Proteomes" id="UP000094969"/>
    </source>
</evidence>
<dbReference type="GO" id="GO:0008835">
    <property type="term" value="F:diaminohydroxyphosphoribosylaminopyrimidine deaminase activity"/>
    <property type="evidence" value="ECO:0007669"/>
    <property type="project" value="UniProtKB-EC"/>
</dbReference>
<comment type="cofactor">
    <cofactor evidence="10 13">
        <name>Zn(2+)</name>
        <dbReference type="ChEBI" id="CHEBI:29105"/>
    </cofactor>
    <text evidence="10 13">Binds 1 zinc ion.</text>
</comment>
<dbReference type="EC" id="3.5.4.26" evidence="10"/>
<organism evidence="15 16">
    <name type="scientific">Bosea vaviloviae</name>
    <dbReference type="NCBI Taxonomy" id="1526658"/>
    <lineage>
        <taxon>Bacteria</taxon>
        <taxon>Pseudomonadati</taxon>
        <taxon>Pseudomonadota</taxon>
        <taxon>Alphaproteobacteria</taxon>
        <taxon>Hyphomicrobiales</taxon>
        <taxon>Boseaceae</taxon>
        <taxon>Bosea</taxon>
    </lineage>
</organism>
<dbReference type="Pfam" id="PF00383">
    <property type="entry name" value="dCMP_cyt_deam_1"/>
    <property type="match status" value="1"/>
</dbReference>
<dbReference type="GO" id="GO:0046872">
    <property type="term" value="F:metal ion binding"/>
    <property type="evidence" value="ECO:0007669"/>
    <property type="project" value="UniProtKB-KW"/>
</dbReference>
<evidence type="ECO:0000256" key="5">
    <source>
        <dbReference type="ARBA" id="ARBA00007417"/>
    </source>
</evidence>
<dbReference type="NCBIfam" id="TIGR00326">
    <property type="entry name" value="eubact_ribD"/>
    <property type="match status" value="1"/>
</dbReference>
<comment type="similarity">
    <text evidence="5 10">In the C-terminal section; belongs to the HTP reductase family.</text>
</comment>
<keyword evidence="8 10" id="KW-0560">Oxidoreductase</keyword>
<dbReference type="PIRSF" id="PIRSF006769">
    <property type="entry name" value="RibD"/>
    <property type="match status" value="1"/>
</dbReference>
<protein>
    <recommendedName>
        <fullName evidence="10">Riboflavin biosynthesis protein RibD</fullName>
    </recommendedName>
    <domain>
        <recommendedName>
            <fullName evidence="10">Diaminohydroxyphosphoribosylaminopyrimidine deaminase</fullName>
            <shortName evidence="10">DRAP deaminase</shortName>
            <ecNumber evidence="10">3.5.4.26</ecNumber>
        </recommendedName>
        <alternativeName>
            <fullName evidence="10">Riboflavin-specific deaminase</fullName>
        </alternativeName>
    </domain>
    <domain>
        <recommendedName>
            <fullName evidence="10">5-amino-6-(5-phosphoribosylamino)uracil reductase</fullName>
            <ecNumber evidence="10">1.1.1.193</ecNumber>
        </recommendedName>
        <alternativeName>
            <fullName evidence="10">HTP reductase</fullName>
        </alternativeName>
    </domain>
</protein>
<keyword evidence="10 13" id="KW-0479">Metal-binding</keyword>
<dbReference type="PROSITE" id="PS51747">
    <property type="entry name" value="CYT_DCMP_DEAMINASES_2"/>
    <property type="match status" value="1"/>
</dbReference>
<evidence type="ECO:0000256" key="6">
    <source>
        <dbReference type="ARBA" id="ARBA00022619"/>
    </source>
</evidence>
<sequence>MTRTARVRRRLPATMTEQAAIDRAFMRQALDFGARGQGTTSTNPCVGAIVTQDTADGPVIVARGHTQPGGRPHGEANAFDRAGPNAAAGGTLYVTLEPCSHRTIRAATPCVERSILAGVKRVVAAMADPNPRFRGLGFALLRTAGISVTTGVLEAKAQRIHRGYVLRVTQGRPMVTFKVARTRDGYAGGAAGTRIAVSCPAASAWVHLQRAHYDAIMLGIGSVLVDDPLLTVRLPGMAGRSPIRIVLDSQLRLPLSSQLVATVGEVPVWVVATEAAPIERERALVAAGVEVMRVSAGADGHLDLTEMLQLLGARGINRVFSEGGPTIGEKLALAGFADEVIVSTSPKVLGHPGIVAVRPGLAAMLANPDLYRLADSGLIGHDHFENFVRTA</sequence>
<keyword evidence="16" id="KW-1185">Reference proteome</keyword>
<evidence type="ECO:0000256" key="13">
    <source>
        <dbReference type="PIRSR" id="PIRSR006769-3"/>
    </source>
</evidence>
<dbReference type="SUPFAM" id="SSF53597">
    <property type="entry name" value="Dihydrofolate reductase-like"/>
    <property type="match status" value="1"/>
</dbReference>
<feature type="binding site" evidence="12">
    <location>
        <position position="322"/>
    </location>
    <ligand>
        <name>substrate</name>
    </ligand>
</feature>
<dbReference type="InterPro" id="IPR002734">
    <property type="entry name" value="RibDG_C"/>
</dbReference>
<feature type="binding site" evidence="12">
    <location>
        <position position="230"/>
    </location>
    <ligand>
        <name>substrate</name>
    </ligand>
</feature>
<evidence type="ECO:0000313" key="15">
    <source>
        <dbReference type="EMBL" id="AOO81907.1"/>
    </source>
</evidence>
<feature type="binding site" evidence="13">
    <location>
        <position position="73"/>
    </location>
    <ligand>
        <name>Zn(2+)</name>
        <dbReference type="ChEBI" id="CHEBI:29105"/>
        <note>catalytic</note>
    </ligand>
</feature>
<accession>A0A1D7U3H2</accession>
<dbReference type="InterPro" id="IPR024072">
    <property type="entry name" value="DHFR-like_dom_sf"/>
</dbReference>
<evidence type="ECO:0000259" key="14">
    <source>
        <dbReference type="PROSITE" id="PS51747"/>
    </source>
</evidence>
<feature type="binding site" evidence="13">
    <location>
        <position position="99"/>
    </location>
    <ligand>
        <name>Zn(2+)</name>
        <dbReference type="ChEBI" id="CHEBI:29105"/>
        <note>catalytic</note>
    </ligand>
</feature>
<dbReference type="EMBL" id="CP017147">
    <property type="protein sequence ID" value="AOO81907.1"/>
    <property type="molecule type" value="Genomic_DNA"/>
</dbReference>
<comment type="catalytic activity">
    <reaction evidence="10">
        <text>2,5-diamino-6-hydroxy-4-(5-phosphoribosylamino)-pyrimidine + H2O + H(+) = 5-amino-6-(5-phospho-D-ribosylamino)uracil + NH4(+)</text>
        <dbReference type="Rhea" id="RHEA:21868"/>
        <dbReference type="ChEBI" id="CHEBI:15377"/>
        <dbReference type="ChEBI" id="CHEBI:15378"/>
        <dbReference type="ChEBI" id="CHEBI:28938"/>
        <dbReference type="ChEBI" id="CHEBI:58453"/>
        <dbReference type="ChEBI" id="CHEBI:58614"/>
        <dbReference type="EC" id="3.5.4.26"/>
    </reaction>
</comment>
<dbReference type="CDD" id="cd01284">
    <property type="entry name" value="Riboflavin_deaminase-reductase"/>
    <property type="match status" value="1"/>
</dbReference>
<feature type="active site" description="Proton donor" evidence="11">
    <location>
        <position position="75"/>
    </location>
</feature>
<feature type="domain" description="CMP/dCMP-type deaminase" evidence="14">
    <location>
        <begin position="20"/>
        <end position="136"/>
    </location>
</feature>
<feature type="binding site" evidence="12">
    <location>
        <position position="249"/>
    </location>
    <ligand>
        <name>NADP(+)</name>
        <dbReference type="ChEBI" id="CHEBI:58349"/>
    </ligand>
</feature>
<dbReference type="InterPro" id="IPR004794">
    <property type="entry name" value="Eubact_RibD"/>
</dbReference>
<dbReference type="AlphaFoldDB" id="A0A1D7U3H2"/>
<dbReference type="UniPathway" id="UPA00275">
    <property type="reaction ID" value="UER00401"/>
</dbReference>
<dbReference type="GO" id="GO:0008703">
    <property type="term" value="F:5-amino-6-(5-phosphoribosylamino)uracil reductase activity"/>
    <property type="evidence" value="ECO:0007669"/>
    <property type="project" value="UniProtKB-EC"/>
</dbReference>
<evidence type="ECO:0000256" key="1">
    <source>
        <dbReference type="ARBA" id="ARBA00002151"/>
    </source>
</evidence>
<keyword evidence="10 13" id="KW-0862">Zinc</keyword>
<keyword evidence="9" id="KW-0511">Multifunctional enzyme</keyword>
<evidence type="ECO:0000256" key="2">
    <source>
        <dbReference type="ARBA" id="ARBA00004882"/>
    </source>
</evidence>
<evidence type="ECO:0000256" key="8">
    <source>
        <dbReference type="ARBA" id="ARBA00023002"/>
    </source>
</evidence>
<dbReference type="Gene3D" id="3.40.430.10">
    <property type="entry name" value="Dihydrofolate Reductase, subunit A"/>
    <property type="match status" value="1"/>
</dbReference>
<feature type="binding site" evidence="12">
    <location>
        <position position="226"/>
    </location>
    <ligand>
        <name>NADP(+)</name>
        <dbReference type="ChEBI" id="CHEBI:58349"/>
    </ligand>
</feature>
<dbReference type="Gene3D" id="3.40.140.10">
    <property type="entry name" value="Cytidine Deaminase, domain 2"/>
    <property type="match status" value="1"/>
</dbReference>
<comment type="pathway">
    <text evidence="2 10">Cofactor biosynthesis; riboflavin biosynthesis; 5-amino-6-(D-ribitylamino)uracil from GTP: step 2/4.</text>
</comment>
<evidence type="ECO:0000256" key="7">
    <source>
        <dbReference type="ARBA" id="ARBA00022857"/>
    </source>
</evidence>
<dbReference type="PANTHER" id="PTHR38011:SF7">
    <property type="entry name" value="2,5-DIAMINO-6-RIBOSYLAMINO-4(3H)-PYRIMIDINONE 5'-PHOSPHATE REDUCTASE"/>
    <property type="match status" value="1"/>
</dbReference>
<dbReference type="PANTHER" id="PTHR38011">
    <property type="entry name" value="DIHYDROFOLATE REDUCTASE FAMILY PROTEIN (AFU_ORTHOLOGUE AFUA_8G06820)"/>
    <property type="match status" value="1"/>
</dbReference>
<dbReference type="GO" id="GO:0009231">
    <property type="term" value="P:riboflavin biosynthetic process"/>
    <property type="evidence" value="ECO:0007669"/>
    <property type="project" value="UniProtKB-UniPathway"/>
</dbReference>
<proteinExistence type="inferred from homology"/>
<comment type="similarity">
    <text evidence="4 10">In the N-terminal section; belongs to the cytidine and deoxycytidylate deaminase family.</text>
</comment>
<dbReference type="InterPro" id="IPR016193">
    <property type="entry name" value="Cytidine_deaminase-like"/>
</dbReference>
<keyword evidence="10" id="KW-0378">Hydrolase</keyword>
<name>A0A1D7U3H2_9HYPH</name>
<evidence type="ECO:0000256" key="12">
    <source>
        <dbReference type="PIRSR" id="PIRSR006769-2"/>
    </source>
</evidence>
<evidence type="ECO:0000256" key="3">
    <source>
        <dbReference type="ARBA" id="ARBA00004910"/>
    </source>
</evidence>
<dbReference type="Proteomes" id="UP000094969">
    <property type="component" value="Chromosome"/>
</dbReference>
<keyword evidence="6 10" id="KW-0686">Riboflavin biosynthesis</keyword>
<dbReference type="InterPro" id="IPR002125">
    <property type="entry name" value="CMP_dCMP_dom"/>
</dbReference>
<evidence type="ECO:0000256" key="4">
    <source>
        <dbReference type="ARBA" id="ARBA00005259"/>
    </source>
</evidence>
<comment type="function">
    <text evidence="1 10">Converts 2,5-diamino-6-(ribosylamino)-4(3h)-pyrimidinone 5'-phosphate into 5-amino-6-(ribosylamino)-2,4(1h,3h)-pyrimidinedione 5'-phosphate.</text>
</comment>
<comment type="catalytic activity">
    <reaction evidence="10">
        <text>5-amino-6-(5-phospho-D-ribitylamino)uracil + NADP(+) = 5-amino-6-(5-phospho-D-ribosylamino)uracil + NADPH + H(+)</text>
        <dbReference type="Rhea" id="RHEA:17845"/>
        <dbReference type="ChEBI" id="CHEBI:15378"/>
        <dbReference type="ChEBI" id="CHEBI:57783"/>
        <dbReference type="ChEBI" id="CHEBI:58349"/>
        <dbReference type="ChEBI" id="CHEBI:58421"/>
        <dbReference type="ChEBI" id="CHEBI:58453"/>
        <dbReference type="EC" id="1.1.1.193"/>
    </reaction>
</comment>
<comment type="pathway">
    <text evidence="3 10">Cofactor biosynthesis; riboflavin biosynthesis; 5-amino-6-(D-ribitylamino)uracil from GTP: step 3/4.</text>
</comment>
<dbReference type="SUPFAM" id="SSF53927">
    <property type="entry name" value="Cytidine deaminase-like"/>
    <property type="match status" value="1"/>
</dbReference>
<gene>
    <name evidence="15" type="ORF">BHK69_16915</name>
</gene>